<dbReference type="RefSeq" id="WP_199677459.1">
    <property type="nucleotide sequence ID" value="NZ_QWEI01000032.1"/>
</dbReference>
<organism evidence="2 3">
    <name type="scientific">Ureibacillus yapensis</name>
    <dbReference type="NCBI Taxonomy" id="2304605"/>
    <lineage>
        <taxon>Bacteria</taxon>
        <taxon>Bacillati</taxon>
        <taxon>Bacillota</taxon>
        <taxon>Bacilli</taxon>
        <taxon>Bacillales</taxon>
        <taxon>Caryophanaceae</taxon>
        <taxon>Ureibacillus</taxon>
    </lineage>
</organism>
<name>A0A396S8Z2_9BACL</name>
<evidence type="ECO:0000313" key="3">
    <source>
        <dbReference type="Proteomes" id="UP000265692"/>
    </source>
</evidence>
<feature type="transmembrane region" description="Helical" evidence="1">
    <location>
        <begin position="6"/>
        <end position="24"/>
    </location>
</feature>
<proteinExistence type="predicted"/>
<keyword evidence="3" id="KW-1185">Reference proteome</keyword>
<protein>
    <submittedName>
        <fullName evidence="2">Uncharacterized protein</fullName>
    </submittedName>
</protein>
<comment type="caution">
    <text evidence="2">The sequence shown here is derived from an EMBL/GenBank/DDBJ whole genome shotgun (WGS) entry which is preliminary data.</text>
</comment>
<keyword evidence="1" id="KW-0812">Transmembrane</keyword>
<keyword evidence="1" id="KW-1133">Transmembrane helix</keyword>
<accession>A0A396S8Z2</accession>
<evidence type="ECO:0000313" key="2">
    <source>
        <dbReference type="EMBL" id="RHW30545.1"/>
    </source>
</evidence>
<dbReference type="AlphaFoldDB" id="A0A396S8Z2"/>
<feature type="non-terminal residue" evidence="2">
    <location>
        <position position="146"/>
    </location>
</feature>
<reference evidence="2 3" key="1">
    <citation type="submission" date="2018-08" db="EMBL/GenBank/DDBJ databases">
        <title>Lysinibacillus sp. YLB-03 draft genome sequence.</title>
        <authorList>
            <person name="Yu L."/>
        </authorList>
    </citation>
    <scope>NUCLEOTIDE SEQUENCE [LARGE SCALE GENOMIC DNA]</scope>
    <source>
        <strain evidence="2 3">YLB-03</strain>
    </source>
</reference>
<feature type="transmembrane region" description="Helical" evidence="1">
    <location>
        <begin position="44"/>
        <end position="62"/>
    </location>
</feature>
<gene>
    <name evidence="2" type="ORF">D1B33_18255</name>
</gene>
<evidence type="ECO:0000256" key="1">
    <source>
        <dbReference type="SAM" id="Phobius"/>
    </source>
</evidence>
<dbReference type="EMBL" id="QWEI01000032">
    <property type="protein sequence ID" value="RHW30545.1"/>
    <property type="molecule type" value="Genomic_DNA"/>
</dbReference>
<sequence>MSQYFFMLILSFVFFVGMSAYLWLIFKKKKKNGDSYKTPLKDILIVTFFILLSGSLFIYSLLDLPNVLADKTSKYQGNCEIANFDITTGGHTEANFGKHSITFPKNYQDVEEGNYYCEVEYYPRTEQGKSLKLFESKNDIQQSGAF</sequence>
<keyword evidence="1" id="KW-0472">Membrane</keyword>
<dbReference type="Proteomes" id="UP000265692">
    <property type="component" value="Unassembled WGS sequence"/>
</dbReference>